<feature type="chain" id="PRO_5014788037" description="ATP synthase subunit a" evidence="13">
    <location>
        <begin position="23"/>
        <end position="361"/>
    </location>
</feature>
<dbReference type="NCBIfam" id="TIGR01131">
    <property type="entry name" value="ATP_synt_6_or_A"/>
    <property type="match status" value="1"/>
</dbReference>
<dbReference type="AlphaFoldDB" id="A0A2N3HS93"/>
<reference evidence="14 15" key="1">
    <citation type="journal article" date="2017" name="Front. Microbiol.">
        <title>Labilibaculum manganireducens gen. nov., sp. nov. and Labilibaculum filiforme sp. nov., Novel Bacteroidetes Isolated from Subsurface Sediments of the Baltic Sea.</title>
        <authorList>
            <person name="Vandieken V."/>
            <person name="Marshall I.P."/>
            <person name="Niemann H."/>
            <person name="Engelen B."/>
            <person name="Cypionka H."/>
        </authorList>
    </citation>
    <scope>NUCLEOTIDE SEQUENCE [LARGE SCALE GENOMIC DNA]</scope>
    <source>
        <strain evidence="14 15">59.10-2M</strain>
    </source>
</reference>
<evidence type="ECO:0000256" key="3">
    <source>
        <dbReference type="ARBA" id="ARBA00022448"/>
    </source>
</evidence>
<dbReference type="EMBL" id="MVDE01000052">
    <property type="protein sequence ID" value="PKQ60909.1"/>
    <property type="molecule type" value="Genomic_DNA"/>
</dbReference>
<gene>
    <name evidence="11" type="primary">atpB</name>
    <name evidence="14" type="ORF">BZG01_20275</name>
</gene>
<dbReference type="InterPro" id="IPR045083">
    <property type="entry name" value="ATP_synth_F0_asu_bact/mt"/>
</dbReference>
<evidence type="ECO:0000256" key="6">
    <source>
        <dbReference type="ARBA" id="ARBA00022781"/>
    </source>
</evidence>
<feature type="transmembrane region" description="Helical" evidence="11">
    <location>
        <begin position="195"/>
        <end position="215"/>
    </location>
</feature>
<evidence type="ECO:0000256" key="2">
    <source>
        <dbReference type="ARBA" id="ARBA00006810"/>
    </source>
</evidence>
<keyword evidence="10 11" id="KW-0066">ATP synthesis</keyword>
<comment type="function">
    <text evidence="11 12">Key component of the proton channel; it plays a direct role in the translocation of protons across the membrane.</text>
</comment>
<sequence length="361" mass="40751">MKNIHRFLLIFFLALNVMPVFASGDEHAEPASQETHEKEKFEPGNFIMDHIADSYDWHVFSVGDFHATMPLPVIVYSQHSGFHMFMSSNFHHGHSVYEGFSIANEGEYRGKVVEMVNGHEVRPFDISMTKNVVAMLISMVILLWVFISVAKSYTRRKGKAPVGLQSFVEPIIIFIRDEIAKPAIGEKTYAKYMPYLLTIFFFIWLNNLMGMVPFLPGGANVTGNITITMVLALFTFVITSVNANKSYWKHIVNTPGVPWWLKFPVPLMPLVEVMGVFTKPFVLMVRLFANITAGHMIVLAFVSLIFIFGQISPGLGYGTSVVSVLFVVFMDMLELLVALIQAYVFTLLSALYFGMATEEHH</sequence>
<comment type="caution">
    <text evidence="14">The sequence shown here is derived from an EMBL/GenBank/DDBJ whole genome shotgun (WGS) entry which is preliminary data.</text>
</comment>
<evidence type="ECO:0000256" key="7">
    <source>
        <dbReference type="ARBA" id="ARBA00022989"/>
    </source>
</evidence>
<evidence type="ECO:0000313" key="15">
    <source>
        <dbReference type="Proteomes" id="UP000233618"/>
    </source>
</evidence>
<dbReference type="InterPro" id="IPR000568">
    <property type="entry name" value="ATP_synth_F0_asu"/>
</dbReference>
<dbReference type="Pfam" id="PF00119">
    <property type="entry name" value="ATP-synt_A"/>
    <property type="match status" value="1"/>
</dbReference>
<keyword evidence="11" id="KW-1003">Cell membrane</keyword>
<comment type="subcellular location">
    <subcellularLocation>
        <location evidence="11 12">Cell membrane</location>
        <topology evidence="11 12">Multi-pass membrane protein</topology>
    </subcellularLocation>
    <subcellularLocation>
        <location evidence="1">Membrane</location>
        <topology evidence="1">Multi-pass membrane protein</topology>
    </subcellularLocation>
</comment>
<feature type="transmembrane region" description="Helical" evidence="11">
    <location>
        <begin position="287"/>
        <end position="308"/>
    </location>
</feature>
<feature type="transmembrane region" description="Helical" evidence="11">
    <location>
        <begin position="132"/>
        <end position="150"/>
    </location>
</feature>
<dbReference type="Gene3D" id="1.20.120.220">
    <property type="entry name" value="ATP synthase, F0 complex, subunit A"/>
    <property type="match status" value="1"/>
</dbReference>
<dbReference type="GO" id="GO:0046933">
    <property type="term" value="F:proton-transporting ATP synthase activity, rotational mechanism"/>
    <property type="evidence" value="ECO:0007669"/>
    <property type="project" value="UniProtKB-UniRule"/>
</dbReference>
<dbReference type="GO" id="GO:0005886">
    <property type="term" value="C:plasma membrane"/>
    <property type="evidence" value="ECO:0007669"/>
    <property type="project" value="UniProtKB-SubCell"/>
</dbReference>
<proteinExistence type="inferred from homology"/>
<dbReference type="InterPro" id="IPR035908">
    <property type="entry name" value="F0_ATP_A_sf"/>
</dbReference>
<protein>
    <recommendedName>
        <fullName evidence="11 12">ATP synthase subunit a</fullName>
    </recommendedName>
    <alternativeName>
        <fullName evidence="11">ATP synthase F0 sector subunit a</fullName>
    </alternativeName>
    <alternativeName>
        <fullName evidence="11">F-ATPase subunit 6</fullName>
    </alternativeName>
</protein>
<dbReference type="SUPFAM" id="SSF81336">
    <property type="entry name" value="F1F0 ATP synthase subunit A"/>
    <property type="match status" value="1"/>
</dbReference>
<dbReference type="PANTHER" id="PTHR11410:SF0">
    <property type="entry name" value="ATP SYNTHASE SUBUNIT A"/>
    <property type="match status" value="1"/>
</dbReference>
<dbReference type="PRINTS" id="PR00123">
    <property type="entry name" value="ATPASEA"/>
</dbReference>
<keyword evidence="6 11" id="KW-0375">Hydrogen ion transport</keyword>
<evidence type="ECO:0000256" key="5">
    <source>
        <dbReference type="ARBA" id="ARBA00022692"/>
    </source>
</evidence>
<evidence type="ECO:0000256" key="13">
    <source>
        <dbReference type="SAM" id="SignalP"/>
    </source>
</evidence>
<keyword evidence="15" id="KW-1185">Reference proteome</keyword>
<keyword evidence="9 11" id="KW-0472">Membrane</keyword>
<evidence type="ECO:0000256" key="9">
    <source>
        <dbReference type="ARBA" id="ARBA00023136"/>
    </source>
</evidence>
<feature type="signal peptide" evidence="13">
    <location>
        <begin position="1"/>
        <end position="22"/>
    </location>
</feature>
<evidence type="ECO:0000313" key="14">
    <source>
        <dbReference type="EMBL" id="PKQ60909.1"/>
    </source>
</evidence>
<dbReference type="RefSeq" id="WP_101311678.1">
    <property type="nucleotide sequence ID" value="NZ_CAXXEE010000003.1"/>
</dbReference>
<evidence type="ECO:0000256" key="1">
    <source>
        <dbReference type="ARBA" id="ARBA00004141"/>
    </source>
</evidence>
<dbReference type="GO" id="GO:0045259">
    <property type="term" value="C:proton-transporting ATP synthase complex"/>
    <property type="evidence" value="ECO:0007669"/>
    <property type="project" value="UniProtKB-KW"/>
</dbReference>
<keyword evidence="4 11" id="KW-0138">CF(0)</keyword>
<keyword evidence="3 11" id="KW-0813">Transport</keyword>
<keyword evidence="8 11" id="KW-0406">Ion transport</keyword>
<feature type="transmembrane region" description="Helical" evidence="11">
    <location>
        <begin position="221"/>
        <end position="241"/>
    </location>
</feature>
<feature type="transmembrane region" description="Helical" evidence="11">
    <location>
        <begin position="314"/>
        <end position="330"/>
    </location>
</feature>
<dbReference type="CDD" id="cd00310">
    <property type="entry name" value="ATP-synt_Fo_a_6"/>
    <property type="match status" value="1"/>
</dbReference>
<comment type="similarity">
    <text evidence="2 11 12">Belongs to the ATPase A chain family.</text>
</comment>
<dbReference type="Proteomes" id="UP000233618">
    <property type="component" value="Unassembled WGS sequence"/>
</dbReference>
<evidence type="ECO:0000256" key="12">
    <source>
        <dbReference type="RuleBase" id="RU000483"/>
    </source>
</evidence>
<evidence type="ECO:0000256" key="10">
    <source>
        <dbReference type="ARBA" id="ARBA00023310"/>
    </source>
</evidence>
<evidence type="ECO:0000256" key="8">
    <source>
        <dbReference type="ARBA" id="ARBA00023065"/>
    </source>
</evidence>
<feature type="transmembrane region" description="Helical" evidence="11">
    <location>
        <begin position="335"/>
        <end position="355"/>
    </location>
</feature>
<dbReference type="PANTHER" id="PTHR11410">
    <property type="entry name" value="ATP SYNTHASE SUBUNIT A"/>
    <property type="match status" value="1"/>
</dbReference>
<keyword evidence="7 11" id="KW-1133">Transmembrane helix</keyword>
<dbReference type="HAMAP" id="MF_01393">
    <property type="entry name" value="ATP_synth_a_bact"/>
    <property type="match status" value="1"/>
</dbReference>
<organism evidence="14 15">
    <name type="scientific">Labilibaculum manganireducens</name>
    <dbReference type="NCBI Taxonomy" id="1940525"/>
    <lineage>
        <taxon>Bacteria</taxon>
        <taxon>Pseudomonadati</taxon>
        <taxon>Bacteroidota</taxon>
        <taxon>Bacteroidia</taxon>
        <taxon>Marinilabiliales</taxon>
        <taxon>Marinifilaceae</taxon>
        <taxon>Labilibaculum</taxon>
    </lineage>
</organism>
<keyword evidence="13" id="KW-0732">Signal</keyword>
<evidence type="ECO:0000256" key="11">
    <source>
        <dbReference type="HAMAP-Rule" id="MF_01393"/>
    </source>
</evidence>
<accession>A0A2N3HS93</accession>
<keyword evidence="5 11" id="KW-0812">Transmembrane</keyword>
<evidence type="ECO:0000256" key="4">
    <source>
        <dbReference type="ARBA" id="ARBA00022547"/>
    </source>
</evidence>
<name>A0A2N3HS93_9BACT</name>